<dbReference type="KEGG" id="dfa:DFA_08617"/>
<keyword evidence="2" id="KW-1185">Reference proteome</keyword>
<dbReference type="EMBL" id="GL883021">
    <property type="protein sequence ID" value="EGG17621.1"/>
    <property type="molecule type" value="Genomic_DNA"/>
</dbReference>
<evidence type="ECO:0000313" key="1">
    <source>
        <dbReference type="EMBL" id="EGG17621.1"/>
    </source>
</evidence>
<sequence>MSKIWIQINNNENLSNLVQGSIKSQSYFQDSLVHSNVSQSDSINHSTEYCGGGGRNNFGGGNGSNYGGGNGGYNNYSGGNKWCDTYTDTQNT</sequence>
<dbReference type="Proteomes" id="UP000007797">
    <property type="component" value="Unassembled WGS sequence"/>
</dbReference>
<organism evidence="1 2">
    <name type="scientific">Cavenderia fasciculata</name>
    <name type="common">Slime mold</name>
    <name type="synonym">Dictyostelium fasciculatum</name>
    <dbReference type="NCBI Taxonomy" id="261658"/>
    <lineage>
        <taxon>Eukaryota</taxon>
        <taxon>Amoebozoa</taxon>
        <taxon>Evosea</taxon>
        <taxon>Eumycetozoa</taxon>
        <taxon>Dictyostelia</taxon>
        <taxon>Acytosteliales</taxon>
        <taxon>Cavenderiaceae</taxon>
        <taxon>Cavenderia</taxon>
    </lineage>
</organism>
<name>F4Q3B1_CACFS</name>
<proteinExistence type="predicted"/>
<accession>F4Q3B1</accession>
<dbReference type="RefSeq" id="XP_004356105.1">
    <property type="nucleotide sequence ID" value="XM_004356052.1"/>
</dbReference>
<reference evidence="2" key="1">
    <citation type="journal article" date="2011" name="Genome Res.">
        <title>Phylogeny-wide analysis of social amoeba genomes highlights ancient origins for complex intercellular communication.</title>
        <authorList>
            <person name="Heidel A.J."/>
            <person name="Lawal H.M."/>
            <person name="Felder M."/>
            <person name="Schilde C."/>
            <person name="Helps N.R."/>
            <person name="Tunggal B."/>
            <person name="Rivero F."/>
            <person name="John U."/>
            <person name="Schleicher M."/>
            <person name="Eichinger L."/>
            <person name="Platzer M."/>
            <person name="Noegel A.A."/>
            <person name="Schaap P."/>
            <person name="Gloeckner G."/>
        </authorList>
    </citation>
    <scope>NUCLEOTIDE SEQUENCE [LARGE SCALE GENOMIC DNA]</scope>
    <source>
        <strain evidence="2">SH3</strain>
    </source>
</reference>
<evidence type="ECO:0000313" key="2">
    <source>
        <dbReference type="Proteomes" id="UP000007797"/>
    </source>
</evidence>
<protein>
    <submittedName>
        <fullName evidence="1">Uncharacterized protein</fullName>
    </submittedName>
</protein>
<dbReference type="GeneID" id="14869308"/>
<dbReference type="AlphaFoldDB" id="F4Q3B1"/>
<gene>
    <name evidence="1" type="ORF">DFA_08617</name>
</gene>